<accession>A0A0E4FYB8</accession>
<proteinExistence type="predicted"/>
<evidence type="ECO:0000259" key="1">
    <source>
        <dbReference type="PROSITE" id="PS51199"/>
    </source>
</evidence>
<dbReference type="GO" id="GO:0006260">
    <property type="term" value="P:DNA replication"/>
    <property type="evidence" value="ECO:0007669"/>
    <property type="project" value="InterPro"/>
</dbReference>
<dbReference type="PROSITE" id="PS51199">
    <property type="entry name" value="SF4_HELICASE"/>
    <property type="match status" value="1"/>
</dbReference>
<dbReference type="Gene3D" id="3.40.1360.10">
    <property type="match status" value="1"/>
</dbReference>
<evidence type="ECO:0000313" key="2">
    <source>
        <dbReference type="EMBL" id="BAR57618.1"/>
    </source>
</evidence>
<protein>
    <recommendedName>
        <fullName evidence="1">SF4 helicase domain-containing protein</fullName>
    </recommendedName>
</protein>
<dbReference type="SUPFAM" id="SSF56731">
    <property type="entry name" value="DNA primase core"/>
    <property type="match status" value="1"/>
</dbReference>
<feature type="domain" description="SF4 helicase" evidence="1">
    <location>
        <begin position="241"/>
        <end position="505"/>
    </location>
</feature>
<name>A0A0E4FYB8_9BRAD</name>
<dbReference type="GO" id="GO:0043139">
    <property type="term" value="F:5'-3' DNA helicase activity"/>
    <property type="evidence" value="ECO:0007669"/>
    <property type="project" value="InterPro"/>
</dbReference>
<dbReference type="PANTHER" id="PTHR12873">
    <property type="entry name" value="T7-LIKE MITOCHONDRIAL DNA HELICASE"/>
    <property type="match status" value="1"/>
</dbReference>
<dbReference type="GO" id="GO:0003697">
    <property type="term" value="F:single-stranded DNA binding"/>
    <property type="evidence" value="ECO:0007669"/>
    <property type="project" value="InterPro"/>
</dbReference>
<sequence length="511" mass="57506">MTTLATRHVEFFEARGISPELAAKFEIYTGTLVGEKPNRHVVANPSGNILVYPFIEHGVVVNEKYRTERDGEKFFWHRKGGKRTFWNADVLDDPLLEAGTQALVITESIEDGMVAIDCGWPLTVSVPDGAPPVPKDGRLSPLDPQTEASGKFEFLWLNRDRLKRIKRFILAVDDDGPGQRLAAEIVRRLGAVRCLFVTFPPGCKDLNEVLRQCGRDAVSAVLREAKQYPVRGLYRLSEYPALPALHPISIGWPLFDGDSVASANNAWLKLFPGEFMVVTGIPSHGKSTWVLNVLVNIARAYGWRSAVFSAEMPTVPHLRDKLRRIIAGTAAASAEADEFIEGSFTFIDHDPNDADEEDITLEWIIEKARDAVLRDGIRVLVIDPWNEIEHARRRDESSTEYIGRAIRMLKRFGRQYEVAVIVLAHPTKDVWEHGRARTATLYDIEGSAHWFNKCDHGVVIERAPEANRSTVHIAKVRFEETGFKGAINMGFDVQTQRFEELAEKQKEMALE</sequence>
<dbReference type="EMBL" id="AP014685">
    <property type="protein sequence ID" value="BAR57618.1"/>
    <property type="molecule type" value="Genomic_DNA"/>
</dbReference>
<reference evidence="2 3" key="1">
    <citation type="submission" date="2014-11" db="EMBL/GenBank/DDBJ databases">
        <title>Symbiosis island explosion on the genome of extra-slow-growing strains of soybean bradyrhizobia with massive insertion sequences.</title>
        <authorList>
            <person name="Iida T."/>
            <person name="Minamisawa K."/>
        </authorList>
    </citation>
    <scope>NUCLEOTIDE SEQUENCE [LARGE SCALE GENOMIC DNA]</scope>
    <source>
        <strain evidence="2 3">NK6</strain>
    </source>
</reference>
<dbReference type="RefSeq" id="WP_060909904.1">
    <property type="nucleotide sequence ID" value="NZ_JAFCKD010000205.1"/>
</dbReference>
<dbReference type="InterPro" id="IPR027032">
    <property type="entry name" value="Twinkle-like"/>
</dbReference>
<dbReference type="Proteomes" id="UP000063308">
    <property type="component" value="Chromosome"/>
</dbReference>
<dbReference type="GO" id="GO:0005524">
    <property type="term" value="F:ATP binding"/>
    <property type="evidence" value="ECO:0007669"/>
    <property type="project" value="InterPro"/>
</dbReference>
<dbReference type="InterPro" id="IPR027417">
    <property type="entry name" value="P-loop_NTPase"/>
</dbReference>
<gene>
    <name evidence="2" type="ORF">NK6_4450</name>
</gene>
<dbReference type="AlphaFoldDB" id="A0A0E4FYB8"/>
<evidence type="ECO:0000313" key="3">
    <source>
        <dbReference type="Proteomes" id="UP000063308"/>
    </source>
</evidence>
<dbReference type="Gene3D" id="3.40.50.300">
    <property type="entry name" value="P-loop containing nucleotide triphosphate hydrolases"/>
    <property type="match status" value="1"/>
</dbReference>
<dbReference type="SUPFAM" id="SSF52540">
    <property type="entry name" value="P-loop containing nucleoside triphosphate hydrolases"/>
    <property type="match status" value="1"/>
</dbReference>
<dbReference type="PANTHER" id="PTHR12873:SF0">
    <property type="entry name" value="TWINKLE MTDNA HELICASE"/>
    <property type="match status" value="1"/>
</dbReference>
<dbReference type="InterPro" id="IPR007694">
    <property type="entry name" value="DNA_helicase_DnaB-like_C"/>
</dbReference>
<organism evidence="2 3">
    <name type="scientific">Bradyrhizobium diazoefficiens</name>
    <dbReference type="NCBI Taxonomy" id="1355477"/>
    <lineage>
        <taxon>Bacteria</taxon>
        <taxon>Pseudomonadati</taxon>
        <taxon>Pseudomonadota</taxon>
        <taxon>Alphaproteobacteria</taxon>
        <taxon>Hyphomicrobiales</taxon>
        <taxon>Nitrobacteraceae</taxon>
        <taxon>Bradyrhizobium</taxon>
    </lineage>
</organism>
<dbReference type="Pfam" id="PF03796">
    <property type="entry name" value="DnaB_C"/>
    <property type="match status" value="1"/>
</dbReference>